<dbReference type="PANTHER" id="PTHR11822">
    <property type="entry name" value="NADP-SPECIFIC ISOCITRATE DEHYDROGENASE"/>
    <property type="match status" value="1"/>
</dbReference>
<dbReference type="InterPro" id="IPR024084">
    <property type="entry name" value="IsoPropMal-DH-like_dom"/>
</dbReference>
<organism evidence="10 11">
    <name type="scientific">Abeliophyllum distichum</name>
    <dbReference type="NCBI Taxonomy" id="126358"/>
    <lineage>
        <taxon>Eukaryota</taxon>
        <taxon>Viridiplantae</taxon>
        <taxon>Streptophyta</taxon>
        <taxon>Embryophyta</taxon>
        <taxon>Tracheophyta</taxon>
        <taxon>Spermatophyta</taxon>
        <taxon>Magnoliopsida</taxon>
        <taxon>eudicotyledons</taxon>
        <taxon>Gunneridae</taxon>
        <taxon>Pentapetalae</taxon>
        <taxon>asterids</taxon>
        <taxon>lamiids</taxon>
        <taxon>Lamiales</taxon>
        <taxon>Oleaceae</taxon>
        <taxon>Forsythieae</taxon>
        <taxon>Abeliophyllum</taxon>
    </lineage>
</organism>
<keyword evidence="5" id="KW-0479">Metal-binding</keyword>
<evidence type="ECO:0000256" key="7">
    <source>
        <dbReference type="ARBA" id="ARBA00023002"/>
    </source>
</evidence>
<dbReference type="PANTHER" id="PTHR11822:SF21">
    <property type="entry name" value="ISOCITRATE DEHYDROGENASE [NADP], MITOCHONDRIAL"/>
    <property type="match status" value="1"/>
</dbReference>
<evidence type="ECO:0000313" key="10">
    <source>
        <dbReference type="EMBL" id="KAL2518978.1"/>
    </source>
</evidence>
<dbReference type="AlphaFoldDB" id="A0ABD1U2H6"/>
<proteinExistence type="inferred from homology"/>
<protein>
    <submittedName>
        <fullName evidence="10">Cytosolic isocitrate dehydrogenase [NADP]</fullName>
    </submittedName>
</protein>
<dbReference type="GO" id="GO:0046872">
    <property type="term" value="F:metal ion binding"/>
    <property type="evidence" value="ECO:0007669"/>
    <property type="project" value="UniProtKB-KW"/>
</dbReference>
<sequence length="103" mass="12041">MKLILSVYTERDRLYSNGEHYAGDEMTRVIWKSIKEKLILPFLELDIKYFDLGLPHREATSDKVTIESAEATLKHLQMYKSAISVIAIRLEHEMLSMFNHDRG</sequence>
<dbReference type="InterPro" id="IPR004790">
    <property type="entry name" value="Isocitrate_DH_NADP"/>
</dbReference>
<keyword evidence="11" id="KW-1185">Reference proteome</keyword>
<dbReference type="Gene3D" id="3.40.718.10">
    <property type="entry name" value="Isopropylmalate Dehydrogenase"/>
    <property type="match status" value="1"/>
</dbReference>
<comment type="caution">
    <text evidence="10">The sequence shown here is derived from an EMBL/GenBank/DDBJ whole genome shotgun (WGS) entry which is preliminary data.</text>
</comment>
<evidence type="ECO:0000313" key="11">
    <source>
        <dbReference type="Proteomes" id="UP001604336"/>
    </source>
</evidence>
<keyword evidence="6" id="KW-0460">Magnesium</keyword>
<evidence type="ECO:0000256" key="4">
    <source>
        <dbReference type="ARBA" id="ARBA00022532"/>
    </source>
</evidence>
<evidence type="ECO:0000256" key="3">
    <source>
        <dbReference type="ARBA" id="ARBA00007769"/>
    </source>
</evidence>
<dbReference type="EMBL" id="JBFOLK010000004">
    <property type="protein sequence ID" value="KAL2518978.1"/>
    <property type="molecule type" value="Genomic_DNA"/>
</dbReference>
<evidence type="ECO:0000259" key="9">
    <source>
        <dbReference type="Pfam" id="PF00180"/>
    </source>
</evidence>
<dbReference type="GO" id="GO:0016491">
    <property type="term" value="F:oxidoreductase activity"/>
    <property type="evidence" value="ECO:0007669"/>
    <property type="project" value="UniProtKB-KW"/>
</dbReference>
<dbReference type="Pfam" id="PF00180">
    <property type="entry name" value="Iso_dh"/>
    <property type="match status" value="1"/>
</dbReference>
<keyword evidence="4" id="KW-0816">Tricarboxylic acid cycle</keyword>
<dbReference type="GO" id="GO:0006099">
    <property type="term" value="P:tricarboxylic acid cycle"/>
    <property type="evidence" value="ECO:0007669"/>
    <property type="project" value="UniProtKB-KW"/>
</dbReference>
<comment type="similarity">
    <text evidence="3">Belongs to the isocitrate and isopropylmalate dehydrogenases family.</text>
</comment>
<evidence type="ECO:0000256" key="2">
    <source>
        <dbReference type="ARBA" id="ARBA00001946"/>
    </source>
</evidence>
<dbReference type="Proteomes" id="UP001604336">
    <property type="component" value="Unassembled WGS sequence"/>
</dbReference>
<gene>
    <name evidence="10" type="ORF">Adt_15225</name>
</gene>
<accession>A0ABD1U2H6</accession>
<evidence type="ECO:0000256" key="8">
    <source>
        <dbReference type="ARBA" id="ARBA00023211"/>
    </source>
</evidence>
<keyword evidence="8" id="KW-0464">Manganese</keyword>
<dbReference type="SUPFAM" id="SSF53659">
    <property type="entry name" value="Isocitrate/Isopropylmalate dehydrogenase-like"/>
    <property type="match status" value="1"/>
</dbReference>
<evidence type="ECO:0000256" key="6">
    <source>
        <dbReference type="ARBA" id="ARBA00022842"/>
    </source>
</evidence>
<evidence type="ECO:0000256" key="5">
    <source>
        <dbReference type="ARBA" id="ARBA00022723"/>
    </source>
</evidence>
<name>A0ABD1U2H6_9LAMI</name>
<comment type="cofactor">
    <cofactor evidence="1">
        <name>Mn(2+)</name>
        <dbReference type="ChEBI" id="CHEBI:29035"/>
    </cofactor>
</comment>
<keyword evidence="7" id="KW-0560">Oxidoreductase</keyword>
<evidence type="ECO:0000256" key="1">
    <source>
        <dbReference type="ARBA" id="ARBA00001936"/>
    </source>
</evidence>
<feature type="domain" description="Isopropylmalate dehydrogenase-like" evidence="9">
    <location>
        <begin position="22"/>
        <end position="84"/>
    </location>
</feature>
<comment type="cofactor">
    <cofactor evidence="2">
        <name>Mg(2+)</name>
        <dbReference type="ChEBI" id="CHEBI:18420"/>
    </cofactor>
</comment>
<reference evidence="11" key="1">
    <citation type="submission" date="2024-07" db="EMBL/GenBank/DDBJ databases">
        <title>Two chromosome-level genome assemblies of Korean endemic species Abeliophyllum distichum and Forsythia ovata (Oleaceae).</title>
        <authorList>
            <person name="Jang H."/>
        </authorList>
    </citation>
    <scope>NUCLEOTIDE SEQUENCE [LARGE SCALE GENOMIC DNA]</scope>
</reference>